<keyword evidence="8" id="KW-0521">NADP</keyword>
<dbReference type="GO" id="GO:0019430">
    <property type="term" value="P:removal of superoxide radicals"/>
    <property type="evidence" value="ECO:0007669"/>
    <property type="project" value="UniProtKB-UniRule"/>
</dbReference>
<protein>
    <recommendedName>
        <fullName evidence="7">Thioredoxin reductase</fullName>
        <ecNumber evidence="7">1.8.1.9</ecNumber>
    </recommendedName>
</protein>
<dbReference type="InterPro" id="IPR005982">
    <property type="entry name" value="Thioredox_Rdtase"/>
</dbReference>
<comment type="catalytic activity">
    <reaction evidence="6 7">
        <text>[thioredoxin]-dithiol + NADP(+) = [thioredoxin]-disulfide + NADPH + H(+)</text>
        <dbReference type="Rhea" id="RHEA:20345"/>
        <dbReference type="Rhea" id="RHEA-COMP:10698"/>
        <dbReference type="Rhea" id="RHEA-COMP:10700"/>
        <dbReference type="ChEBI" id="CHEBI:15378"/>
        <dbReference type="ChEBI" id="CHEBI:29950"/>
        <dbReference type="ChEBI" id="CHEBI:50058"/>
        <dbReference type="ChEBI" id="CHEBI:57783"/>
        <dbReference type="ChEBI" id="CHEBI:58349"/>
        <dbReference type="EC" id="1.8.1.9"/>
    </reaction>
</comment>
<evidence type="ECO:0000256" key="5">
    <source>
        <dbReference type="ARBA" id="ARBA00023284"/>
    </source>
</evidence>
<evidence type="ECO:0000256" key="7">
    <source>
        <dbReference type="RuleBase" id="RU003880"/>
    </source>
</evidence>
<evidence type="ECO:0000259" key="9">
    <source>
        <dbReference type="Pfam" id="PF07992"/>
    </source>
</evidence>
<evidence type="ECO:0000256" key="3">
    <source>
        <dbReference type="ARBA" id="ARBA00023002"/>
    </source>
</evidence>
<dbReference type="Pfam" id="PF07992">
    <property type="entry name" value="Pyr_redox_2"/>
    <property type="match status" value="1"/>
</dbReference>
<dbReference type="PANTHER" id="PTHR48105">
    <property type="entry name" value="THIOREDOXIN REDUCTASE 1-RELATED-RELATED"/>
    <property type="match status" value="1"/>
</dbReference>
<dbReference type="GO" id="GO:0004791">
    <property type="term" value="F:thioredoxin-disulfide reductase (NADPH) activity"/>
    <property type="evidence" value="ECO:0007669"/>
    <property type="project" value="UniProtKB-UniRule"/>
</dbReference>
<dbReference type="NCBIfam" id="TIGR01292">
    <property type="entry name" value="TRX_reduct"/>
    <property type="match status" value="1"/>
</dbReference>
<reference evidence="10" key="1">
    <citation type="submission" date="2020-02" db="EMBL/GenBank/DDBJ databases">
        <authorList>
            <person name="Meier V. D."/>
        </authorList>
    </citation>
    <scope>NUCLEOTIDE SEQUENCE</scope>
    <source>
        <strain evidence="10">AVDCRST_MAG50</strain>
    </source>
</reference>
<comment type="cofactor">
    <cofactor evidence="8">
        <name>FAD</name>
        <dbReference type="ChEBI" id="CHEBI:57692"/>
    </cofactor>
    <text evidence="8">Binds 1 FAD per subunit.</text>
</comment>
<dbReference type="SUPFAM" id="SSF51905">
    <property type="entry name" value="FAD/NAD(P)-binding domain"/>
    <property type="match status" value="1"/>
</dbReference>
<evidence type="ECO:0000313" key="10">
    <source>
        <dbReference type="EMBL" id="CAA9264247.1"/>
    </source>
</evidence>
<keyword evidence="2 7" id="KW-0274">FAD</keyword>
<gene>
    <name evidence="10" type="ORF">AVDCRST_MAG50-3064</name>
</gene>
<dbReference type="EMBL" id="CADCTF010000142">
    <property type="protein sequence ID" value="CAA9264247.1"/>
    <property type="molecule type" value="Genomic_DNA"/>
</dbReference>
<dbReference type="PROSITE" id="PS00573">
    <property type="entry name" value="PYRIDINE_REDOX_2"/>
    <property type="match status" value="1"/>
</dbReference>
<evidence type="ECO:0000256" key="1">
    <source>
        <dbReference type="ARBA" id="ARBA00022630"/>
    </source>
</evidence>
<dbReference type="InterPro" id="IPR023753">
    <property type="entry name" value="FAD/NAD-binding_dom"/>
</dbReference>
<comment type="similarity">
    <text evidence="7">Belongs to the class-II pyridine nucleotide-disulfide oxidoreductase family.</text>
</comment>
<evidence type="ECO:0000256" key="2">
    <source>
        <dbReference type="ARBA" id="ARBA00022827"/>
    </source>
</evidence>
<keyword evidence="3 7" id="KW-0560">Oxidoreductase</keyword>
<evidence type="ECO:0000256" key="6">
    <source>
        <dbReference type="ARBA" id="ARBA00048132"/>
    </source>
</evidence>
<evidence type="ECO:0000256" key="8">
    <source>
        <dbReference type="RuleBase" id="RU003881"/>
    </source>
</evidence>
<dbReference type="PRINTS" id="PR00469">
    <property type="entry name" value="PNDRDTASEII"/>
</dbReference>
<accession>A0A6J4IWN7</accession>
<dbReference type="AlphaFoldDB" id="A0A6J4IWN7"/>
<dbReference type="GO" id="GO:0005737">
    <property type="term" value="C:cytoplasm"/>
    <property type="evidence" value="ECO:0007669"/>
    <property type="project" value="InterPro"/>
</dbReference>
<organism evidence="10">
    <name type="scientific">uncultured Acidimicrobiales bacterium</name>
    <dbReference type="NCBI Taxonomy" id="310071"/>
    <lineage>
        <taxon>Bacteria</taxon>
        <taxon>Bacillati</taxon>
        <taxon>Actinomycetota</taxon>
        <taxon>Acidimicrobiia</taxon>
        <taxon>Acidimicrobiales</taxon>
        <taxon>environmental samples</taxon>
    </lineage>
</organism>
<dbReference type="PRINTS" id="PR00368">
    <property type="entry name" value="FADPNR"/>
</dbReference>
<dbReference type="Gene3D" id="3.50.50.60">
    <property type="entry name" value="FAD/NAD(P)-binding domain"/>
    <property type="match status" value="2"/>
</dbReference>
<feature type="domain" description="FAD/NAD(P)-binding" evidence="9">
    <location>
        <begin position="5"/>
        <end position="299"/>
    </location>
</feature>
<comment type="subunit">
    <text evidence="7">Homodimer.</text>
</comment>
<proteinExistence type="inferred from homology"/>
<name>A0A6J4IWN7_9ACTN</name>
<dbReference type="InterPro" id="IPR050097">
    <property type="entry name" value="Ferredoxin-NADP_redctase_2"/>
</dbReference>
<keyword evidence="4" id="KW-1015">Disulfide bond</keyword>
<keyword evidence="1 7" id="KW-0285">Flavoprotein</keyword>
<keyword evidence="5 7" id="KW-0676">Redox-active center</keyword>
<sequence length="327" mass="35274">MSEVHDVVIIGSGPAGLTAAIYTDRANLHPLVLEGEPSSNSDQPGGQLMLTTEVENYPGFVDGIMGPELMANFRAQAARFGAEFRTVKAGKVSFDGPPHRLWVEGEEIQARAIIVATGARSLMLNVEGESKLLGYGVSTCATCDGFFFRDREIAVVGGGDSALEEALFLTKFASKVTLIHRRKELRASKIMQDRALRHPKMAFLWDSRVSRVNGETAVESVTVEDVNTGTTTDLPVSGLFVAIGHVPNTDLFKGWLDMEDSGYLITRHGSTFTNVGGVFAAGDVQDHVYRQAITAAGSGCMAAIDVERWLEATGSADHEIADTPRNW</sequence>
<evidence type="ECO:0000256" key="4">
    <source>
        <dbReference type="ARBA" id="ARBA00023157"/>
    </source>
</evidence>
<dbReference type="EC" id="1.8.1.9" evidence="7"/>
<dbReference type="InterPro" id="IPR008255">
    <property type="entry name" value="Pyr_nucl-diS_OxRdtase_2_AS"/>
</dbReference>
<dbReference type="InterPro" id="IPR036188">
    <property type="entry name" value="FAD/NAD-bd_sf"/>
</dbReference>